<organism evidence="1 2">
    <name type="scientific">Cellulophaga fucicola</name>
    <dbReference type="NCBI Taxonomy" id="76595"/>
    <lineage>
        <taxon>Bacteria</taxon>
        <taxon>Pseudomonadati</taxon>
        <taxon>Bacteroidota</taxon>
        <taxon>Flavobacteriia</taxon>
        <taxon>Flavobacteriales</taxon>
        <taxon>Flavobacteriaceae</taxon>
        <taxon>Cellulophaga</taxon>
    </lineage>
</organism>
<keyword evidence="2" id="KW-1185">Reference proteome</keyword>
<proteinExistence type="predicted"/>
<sequence length="152" mass="17409">MGYKIYGIPLKKLCDEKRNGSMQSIISDLDIDCSKEIDCRYPTVEDLKNSIIAADLDIVLELNINFNEEDGWCCTIEEDNGSYTIISADKIKSKTEPITEMLSFYKSNWETITKVLFELEKIIGPILFYSDTGLMTMINKEKTPEQVLKEMV</sequence>
<dbReference type="Proteomes" id="UP000183257">
    <property type="component" value="Unassembled WGS sequence"/>
</dbReference>
<evidence type="ECO:0000313" key="1">
    <source>
        <dbReference type="EMBL" id="SFW45162.1"/>
    </source>
</evidence>
<dbReference type="STRING" id="76595.SAMN05660313_01776"/>
<dbReference type="EMBL" id="FPIY01000002">
    <property type="protein sequence ID" value="SFW45162.1"/>
    <property type="molecule type" value="Genomic_DNA"/>
</dbReference>
<protein>
    <submittedName>
        <fullName evidence="1">Uncharacterized protein</fullName>
    </submittedName>
</protein>
<name>A0A1K1PBJ1_9FLAO</name>
<reference evidence="2" key="1">
    <citation type="submission" date="2016-11" db="EMBL/GenBank/DDBJ databases">
        <authorList>
            <person name="Varghese N."/>
            <person name="Submissions S."/>
        </authorList>
    </citation>
    <scope>NUCLEOTIDE SEQUENCE [LARGE SCALE GENOMIC DNA]</scope>
    <source>
        <strain evidence="2">DSM 24786</strain>
    </source>
</reference>
<dbReference type="RefSeq" id="WP_072303418.1">
    <property type="nucleotide sequence ID" value="NZ_FPIY01000002.1"/>
</dbReference>
<accession>A0A1K1PBJ1</accession>
<evidence type="ECO:0000313" key="2">
    <source>
        <dbReference type="Proteomes" id="UP000183257"/>
    </source>
</evidence>
<gene>
    <name evidence="1" type="ORF">SAMN05660313_01776</name>
</gene>
<dbReference type="AlphaFoldDB" id="A0A1K1PBJ1"/>